<organism evidence="4">
    <name type="scientific">Rheinheimera sp. BAL341</name>
    <dbReference type="NCBI Taxonomy" id="1708203"/>
    <lineage>
        <taxon>Bacteria</taxon>
        <taxon>Pseudomonadati</taxon>
        <taxon>Pseudomonadota</taxon>
        <taxon>Gammaproteobacteria</taxon>
        <taxon>Chromatiales</taxon>
        <taxon>Chromatiaceae</taxon>
        <taxon>Rheinheimera</taxon>
    </lineage>
</organism>
<gene>
    <name evidence="4" type="ORF">BAL341_530</name>
</gene>
<dbReference type="PANTHER" id="PTHR42972">
    <property type="entry name" value="TOL-PAL SYSTEM PROTEIN TOLB"/>
    <property type="match status" value="1"/>
</dbReference>
<dbReference type="GO" id="GO:0016787">
    <property type="term" value="F:hydrolase activity"/>
    <property type="evidence" value="ECO:0007669"/>
    <property type="project" value="UniProtKB-KW"/>
</dbReference>
<evidence type="ECO:0000256" key="3">
    <source>
        <dbReference type="SAM" id="SignalP"/>
    </source>
</evidence>
<dbReference type="EMBL" id="CAAJGR010000052">
    <property type="protein sequence ID" value="VHO01972.1"/>
    <property type="molecule type" value="Genomic_DNA"/>
</dbReference>
<feature type="chain" id="PRO_5019711557" evidence="3">
    <location>
        <begin position="21"/>
        <end position="332"/>
    </location>
</feature>
<reference evidence="4" key="1">
    <citation type="submission" date="2019-04" db="EMBL/GenBank/DDBJ databases">
        <authorList>
            <person name="Brambilla D."/>
        </authorList>
    </citation>
    <scope>NUCLEOTIDE SEQUENCE</scope>
    <source>
        <strain evidence="4">BAL1</strain>
    </source>
</reference>
<keyword evidence="2" id="KW-0378">Hydrolase</keyword>
<dbReference type="Gene3D" id="3.40.50.1820">
    <property type="entry name" value="alpha/beta hydrolase"/>
    <property type="match status" value="2"/>
</dbReference>
<evidence type="ECO:0000256" key="1">
    <source>
        <dbReference type="ARBA" id="ARBA00022729"/>
    </source>
</evidence>
<proteinExistence type="predicted"/>
<accession>A0A486XKE5</accession>
<evidence type="ECO:0000313" key="4">
    <source>
        <dbReference type="EMBL" id="VHO01972.1"/>
    </source>
</evidence>
<dbReference type="InterPro" id="IPR010126">
    <property type="entry name" value="Esterase_phb"/>
</dbReference>
<dbReference type="PANTHER" id="PTHR42972:SF8">
    <property type="entry name" value="POLYHYDROXYBUTYRATE DEPOLYMERASE"/>
    <property type="match status" value="1"/>
</dbReference>
<dbReference type="AlphaFoldDB" id="A0A486XKE5"/>
<protein>
    <submittedName>
        <fullName evidence="4">Poly (3-hydroxybutyrate) depolymerase</fullName>
    </submittedName>
</protein>
<dbReference type="Pfam" id="PF10503">
    <property type="entry name" value="Esterase_PHB"/>
    <property type="match status" value="1"/>
</dbReference>
<feature type="signal peptide" evidence="3">
    <location>
        <begin position="1"/>
        <end position="20"/>
    </location>
</feature>
<dbReference type="InterPro" id="IPR029058">
    <property type="entry name" value="AB_hydrolase_fold"/>
</dbReference>
<dbReference type="SUPFAM" id="SSF53474">
    <property type="entry name" value="alpha/beta-Hydrolases"/>
    <property type="match status" value="1"/>
</dbReference>
<evidence type="ECO:0000256" key="2">
    <source>
        <dbReference type="ARBA" id="ARBA00022801"/>
    </source>
</evidence>
<name>A0A486XKE5_9GAMM</name>
<sequence>MYRYFFAYLALASASQPLSAADELPKLNLQQNITLSGLSSGAYMAGQYHLAFAEQVDGVAMLAAGPVYCAQNSLGLALEHCFNKATSSPDMTSINAYIKQQQAYGKLAAVSALANDKVWIFHGTRDATVYPALATKLAEQYQQWLQPENISLVTDKAFGHTFPTDRADLGACDVSEPPFLASCNYDAAGALLQHLLGNVHAKANNASGKLLTINQHQLAASAADTLAETGYLYVPKNCENGQLCRIHVSLHGCKQNADSVGDTYVSGSGLNNYADTNQLVILYPQTTASSINPFNPNACWDWWGYTGADYATKQGPQLQAIQQLVAALQRQA</sequence>
<dbReference type="GO" id="GO:0005576">
    <property type="term" value="C:extracellular region"/>
    <property type="evidence" value="ECO:0007669"/>
    <property type="project" value="InterPro"/>
</dbReference>
<keyword evidence="1 3" id="KW-0732">Signal</keyword>